<dbReference type="PROSITE" id="PS51192">
    <property type="entry name" value="HELICASE_ATP_BIND_1"/>
    <property type="match status" value="1"/>
</dbReference>
<dbReference type="Gene3D" id="3.40.50.10810">
    <property type="entry name" value="Tandem AAA-ATPase domain"/>
    <property type="match status" value="1"/>
</dbReference>
<dbReference type="SMART" id="SM00249">
    <property type="entry name" value="PHD"/>
    <property type="match status" value="1"/>
</dbReference>
<dbReference type="GO" id="GO:0005634">
    <property type="term" value="C:nucleus"/>
    <property type="evidence" value="ECO:0007669"/>
    <property type="project" value="UniProtKB-SubCell"/>
</dbReference>
<dbReference type="GO" id="GO:0003677">
    <property type="term" value="F:DNA binding"/>
    <property type="evidence" value="ECO:0007669"/>
    <property type="project" value="UniProtKB-KW"/>
</dbReference>
<dbReference type="InterPro" id="IPR001650">
    <property type="entry name" value="Helicase_C-like"/>
</dbReference>
<keyword evidence="16" id="KW-1185">Reference proteome</keyword>
<feature type="region of interest" description="Disordered" evidence="12">
    <location>
        <begin position="782"/>
        <end position="821"/>
    </location>
</feature>
<reference evidence="15 16" key="1">
    <citation type="submission" date="2017-08" db="EMBL/GenBank/DDBJ databases">
        <title>Acidophilic green algal genome provides insights into adaptation to an acidic environment.</title>
        <authorList>
            <person name="Hirooka S."/>
            <person name="Hirose Y."/>
            <person name="Kanesaki Y."/>
            <person name="Higuchi S."/>
            <person name="Fujiwara T."/>
            <person name="Onuma R."/>
            <person name="Era A."/>
            <person name="Ohbayashi R."/>
            <person name="Uzuka A."/>
            <person name="Nozaki H."/>
            <person name="Yoshikawa H."/>
            <person name="Miyagishima S.Y."/>
        </authorList>
    </citation>
    <scope>NUCLEOTIDE SEQUENCE [LARGE SCALE GENOMIC DNA]</scope>
    <source>
        <strain evidence="15 16">NIES-2499</strain>
    </source>
</reference>
<protein>
    <submittedName>
        <fullName evidence="15">Uncharacterized protein</fullName>
    </submittedName>
</protein>
<evidence type="ECO:0000313" key="15">
    <source>
        <dbReference type="EMBL" id="GAX72787.1"/>
    </source>
</evidence>
<dbReference type="SUPFAM" id="SSF52540">
    <property type="entry name" value="P-loop containing nucleoside triphosphate hydrolases"/>
    <property type="match status" value="2"/>
</dbReference>
<comment type="subcellular location">
    <subcellularLocation>
        <location evidence="1">Nucleus</location>
    </subcellularLocation>
</comment>
<name>A0A250WPL6_9CHLO</name>
<keyword evidence="5" id="KW-0378">Hydrolase</keyword>
<keyword evidence="9" id="KW-0156">Chromatin regulator</keyword>
<dbReference type="GO" id="GO:0004386">
    <property type="term" value="F:helicase activity"/>
    <property type="evidence" value="ECO:0007669"/>
    <property type="project" value="UniProtKB-KW"/>
</dbReference>
<keyword evidence="10" id="KW-0238">DNA-binding</keyword>
<evidence type="ECO:0000256" key="9">
    <source>
        <dbReference type="ARBA" id="ARBA00022853"/>
    </source>
</evidence>
<dbReference type="InterPro" id="IPR027417">
    <property type="entry name" value="P-loop_NTPase"/>
</dbReference>
<keyword evidence="4" id="KW-0863">Zinc-finger</keyword>
<evidence type="ECO:0000256" key="2">
    <source>
        <dbReference type="ARBA" id="ARBA00022723"/>
    </source>
</evidence>
<dbReference type="Gene3D" id="3.40.50.300">
    <property type="entry name" value="P-loop containing nucleotide triphosphate hydrolases"/>
    <property type="match status" value="1"/>
</dbReference>
<dbReference type="SMART" id="SM00490">
    <property type="entry name" value="HELICc"/>
    <property type="match status" value="1"/>
</dbReference>
<dbReference type="Proteomes" id="UP000232323">
    <property type="component" value="Unassembled WGS sequence"/>
</dbReference>
<proteinExistence type="predicted"/>
<dbReference type="InterPro" id="IPR011011">
    <property type="entry name" value="Znf_FYVE_PHD"/>
</dbReference>
<dbReference type="EMBL" id="BEGY01000001">
    <property type="protein sequence ID" value="GAX72787.1"/>
    <property type="molecule type" value="Genomic_DNA"/>
</dbReference>
<sequence length="1065" mass="119443">MASRPVRLGVSKFYNDRSQDTMKISEQKSADMQCAVEGTNTAQHDSRLDCKKRERKNRIVYVNGHPVLKENLYNIEDGEPSVFQKELNKDASKNLLAQHGASLRPQKRAATKVPARPIKKPARASVKLDSMAIARKAHNSMIKNEKSETEAARAVYLRRQLGKIKAFITNQVAESIVVKGAAAEHKVAQLPVLDPVSEQPAEILGTMREYQLQGLAWMVRCFDHGINAILADEMGLGKTLQTISFLAYLKYVRGVQGPHLVVVPLSVLSSWMLEFKKWCPTLRVVRLHVNDEGERARLRKEVLGNPSSFDVAVTTYDMVKSQHFGEALKTSIFWRYLVLDEGHKVKNEETRISQEMRRIHMQNVLLLTGTPVQNNLHELYALLNFMYPDVFVDSEPFDMAFNLSTNTVDDSKLEAAHHLLRPFLLRRVKDEVETSLPPKMETRISCPLTEMQTFWYRRLLLRDSSYIADEEKEEVKAGTKVEVEATRAAGNSMAQDQNKVLDNGSFQEELNPTEAGSSSVAMVAGGSKQSGRGGESFKRLMNLLMQLRKVCNHPYMFPEAEPDFDGVTTGEDLLEGSGKLKVLDKLLGKLKTRGHRVVLFSQFNLMLNIIEDYLIMRGYNYKRLDGSTNRVQRMIDIQLFNMPESEVFIYILCTRAGGLGVNLQTADTLILFDSDWNPQWDLQAMARVHRIGQTKPVHIYRFCTEGTVEERIQHRAEQKLYMDQMVNRGSTAAAEEMDKMDRKELMSMLQFGADRIFKQEEGKMPSEADLDALLDRSSIMKREVQQQQGPSSGVKKSSDELGSSSDAVKDEGGHQTAEKGTAMQEIKQTALHFNAQQAPLSSFLHGGVDYKQLRAHRESRLADIAQDFWANKKRSRTATTTQVKVQGLKGTVAVLKSNDYSMQQGGISVAHLAAPKAEPVKTRQTAGVDYDNMDFCQVCWDGGDLMLCDHCPVAVHASCIGLTQKKAEQASHLKWSCPHHTCTSCARSTGAAGGLLFRCEVCPVAYCEDCLPDEYQMVGSCKHFMALGQIPPKQACFILCSKECIAQKIEIGTELAEIIVRGEDA</sequence>
<gene>
    <name evidence="15" type="ORF">CEUSTIGMA_g243.t1</name>
</gene>
<feature type="domain" description="Helicase ATP-binding" evidence="13">
    <location>
        <begin position="219"/>
        <end position="389"/>
    </location>
</feature>
<evidence type="ECO:0000259" key="14">
    <source>
        <dbReference type="PROSITE" id="PS51194"/>
    </source>
</evidence>
<dbReference type="PANTHER" id="PTHR10799">
    <property type="entry name" value="SNF2/RAD54 HELICASE FAMILY"/>
    <property type="match status" value="1"/>
</dbReference>
<dbReference type="AlphaFoldDB" id="A0A250WPL6"/>
<keyword evidence="7" id="KW-0862">Zinc</keyword>
<dbReference type="InterPro" id="IPR014001">
    <property type="entry name" value="Helicase_ATP-bd"/>
</dbReference>
<dbReference type="Pfam" id="PF00176">
    <property type="entry name" value="SNF2-rel_dom"/>
    <property type="match status" value="1"/>
</dbReference>
<dbReference type="OrthoDB" id="1899296at2759"/>
<keyword evidence="11" id="KW-0539">Nucleus</keyword>
<evidence type="ECO:0000256" key="3">
    <source>
        <dbReference type="ARBA" id="ARBA00022741"/>
    </source>
</evidence>
<dbReference type="InterPro" id="IPR013083">
    <property type="entry name" value="Znf_RING/FYVE/PHD"/>
</dbReference>
<dbReference type="InterPro" id="IPR019787">
    <property type="entry name" value="Znf_PHD-finger"/>
</dbReference>
<dbReference type="STRING" id="1157962.A0A250WPL6"/>
<dbReference type="InterPro" id="IPR049730">
    <property type="entry name" value="SNF2/RAD54-like_C"/>
</dbReference>
<dbReference type="GO" id="GO:0005524">
    <property type="term" value="F:ATP binding"/>
    <property type="evidence" value="ECO:0007669"/>
    <property type="project" value="UniProtKB-KW"/>
</dbReference>
<feature type="domain" description="Helicase C-terminal" evidence="14">
    <location>
        <begin position="582"/>
        <end position="745"/>
    </location>
</feature>
<dbReference type="GO" id="GO:0016787">
    <property type="term" value="F:hydrolase activity"/>
    <property type="evidence" value="ECO:0007669"/>
    <property type="project" value="UniProtKB-KW"/>
</dbReference>
<evidence type="ECO:0000256" key="10">
    <source>
        <dbReference type="ARBA" id="ARBA00023125"/>
    </source>
</evidence>
<dbReference type="Pfam" id="PF00271">
    <property type="entry name" value="Helicase_C"/>
    <property type="match status" value="1"/>
</dbReference>
<evidence type="ECO:0000256" key="1">
    <source>
        <dbReference type="ARBA" id="ARBA00004123"/>
    </source>
</evidence>
<dbReference type="InterPro" id="IPR000330">
    <property type="entry name" value="SNF2_N"/>
</dbReference>
<keyword evidence="6" id="KW-0347">Helicase</keyword>
<dbReference type="GO" id="GO:0006325">
    <property type="term" value="P:chromatin organization"/>
    <property type="evidence" value="ECO:0007669"/>
    <property type="project" value="UniProtKB-KW"/>
</dbReference>
<keyword evidence="3" id="KW-0547">Nucleotide-binding</keyword>
<evidence type="ECO:0000256" key="7">
    <source>
        <dbReference type="ARBA" id="ARBA00022833"/>
    </source>
</evidence>
<organism evidence="15 16">
    <name type="scientific">Chlamydomonas eustigma</name>
    <dbReference type="NCBI Taxonomy" id="1157962"/>
    <lineage>
        <taxon>Eukaryota</taxon>
        <taxon>Viridiplantae</taxon>
        <taxon>Chlorophyta</taxon>
        <taxon>core chlorophytes</taxon>
        <taxon>Chlorophyceae</taxon>
        <taxon>CS clade</taxon>
        <taxon>Chlamydomonadales</taxon>
        <taxon>Chlamydomonadaceae</taxon>
        <taxon>Chlamydomonas</taxon>
    </lineage>
</organism>
<feature type="compositionally biased region" description="Basic and acidic residues" evidence="12">
    <location>
        <begin position="807"/>
        <end position="817"/>
    </location>
</feature>
<dbReference type="InterPro" id="IPR001965">
    <property type="entry name" value="Znf_PHD"/>
</dbReference>
<dbReference type="InterPro" id="IPR038718">
    <property type="entry name" value="SNF2-like_sf"/>
</dbReference>
<feature type="compositionally biased region" description="Polar residues" evidence="12">
    <location>
        <begin position="785"/>
        <end position="806"/>
    </location>
</feature>
<dbReference type="GO" id="GO:0008270">
    <property type="term" value="F:zinc ion binding"/>
    <property type="evidence" value="ECO:0007669"/>
    <property type="project" value="UniProtKB-KW"/>
</dbReference>
<evidence type="ECO:0000259" key="13">
    <source>
        <dbReference type="PROSITE" id="PS51192"/>
    </source>
</evidence>
<evidence type="ECO:0000256" key="8">
    <source>
        <dbReference type="ARBA" id="ARBA00022840"/>
    </source>
</evidence>
<evidence type="ECO:0000256" key="6">
    <source>
        <dbReference type="ARBA" id="ARBA00022806"/>
    </source>
</evidence>
<evidence type="ECO:0000313" key="16">
    <source>
        <dbReference type="Proteomes" id="UP000232323"/>
    </source>
</evidence>
<evidence type="ECO:0000256" key="5">
    <source>
        <dbReference type="ARBA" id="ARBA00022801"/>
    </source>
</evidence>
<dbReference type="SUPFAM" id="SSF57903">
    <property type="entry name" value="FYVE/PHD zinc finger"/>
    <property type="match status" value="1"/>
</dbReference>
<evidence type="ECO:0000256" key="11">
    <source>
        <dbReference type="ARBA" id="ARBA00023242"/>
    </source>
</evidence>
<dbReference type="FunFam" id="3.40.50.10810:FF:000005">
    <property type="entry name" value="Photoperiod-independent early flowering 1"/>
    <property type="match status" value="1"/>
</dbReference>
<accession>A0A250WPL6</accession>
<dbReference type="Pfam" id="PF00628">
    <property type="entry name" value="PHD"/>
    <property type="match status" value="1"/>
</dbReference>
<keyword evidence="2" id="KW-0479">Metal-binding</keyword>
<keyword evidence="8" id="KW-0067">ATP-binding</keyword>
<dbReference type="CDD" id="cd18793">
    <property type="entry name" value="SF2_C_SNF"/>
    <property type="match status" value="1"/>
</dbReference>
<evidence type="ECO:0000256" key="12">
    <source>
        <dbReference type="SAM" id="MobiDB-lite"/>
    </source>
</evidence>
<dbReference type="SMART" id="SM00487">
    <property type="entry name" value="DEXDc"/>
    <property type="match status" value="1"/>
</dbReference>
<dbReference type="Gene3D" id="3.30.40.10">
    <property type="entry name" value="Zinc/RING finger domain, C3HC4 (zinc finger)"/>
    <property type="match status" value="1"/>
</dbReference>
<comment type="caution">
    <text evidence="15">The sequence shown here is derived from an EMBL/GenBank/DDBJ whole genome shotgun (WGS) entry which is preliminary data.</text>
</comment>
<dbReference type="PROSITE" id="PS51194">
    <property type="entry name" value="HELICASE_CTER"/>
    <property type="match status" value="1"/>
</dbReference>
<evidence type="ECO:0000256" key="4">
    <source>
        <dbReference type="ARBA" id="ARBA00022771"/>
    </source>
</evidence>